<proteinExistence type="predicted"/>
<organism evidence="2 3">
    <name type="scientific">Hymenobacter canadensis</name>
    <dbReference type="NCBI Taxonomy" id="2999067"/>
    <lineage>
        <taxon>Bacteria</taxon>
        <taxon>Pseudomonadati</taxon>
        <taxon>Bacteroidota</taxon>
        <taxon>Cytophagia</taxon>
        <taxon>Cytophagales</taxon>
        <taxon>Hymenobacteraceae</taxon>
        <taxon>Hymenobacter</taxon>
    </lineage>
</organism>
<gene>
    <name evidence="2" type="ORF">O3303_09195</name>
</gene>
<dbReference type="Gene3D" id="3.40.1580.10">
    <property type="entry name" value="SMI1/KNR4-like"/>
    <property type="match status" value="1"/>
</dbReference>
<keyword evidence="3" id="KW-1185">Reference proteome</keyword>
<dbReference type="EMBL" id="CP114767">
    <property type="protein sequence ID" value="WBA43729.1"/>
    <property type="molecule type" value="Genomic_DNA"/>
</dbReference>
<dbReference type="SUPFAM" id="SSF160631">
    <property type="entry name" value="SMI1/KNR4-like"/>
    <property type="match status" value="1"/>
</dbReference>
<evidence type="ECO:0000313" key="3">
    <source>
        <dbReference type="Proteomes" id="UP001211005"/>
    </source>
</evidence>
<accession>A0ABY7LTK5</accession>
<dbReference type="Pfam" id="PF09346">
    <property type="entry name" value="SMI1_KNR4"/>
    <property type="match status" value="1"/>
</dbReference>
<protein>
    <submittedName>
        <fullName evidence="2">SMI1/KNR4 family protein</fullName>
    </submittedName>
</protein>
<sequence length="192" mass="22413">MQIAIVQIVDKHLDLSFHDGLNRIGTVEGADYEMVHHFPDTATGEECTIWMPIPTQIEEQEIDELEATLKHALPESYRFFLQYRFFFELYIDEFSVHNHTPSRWKKEAVNRVLNGYPKRYLIDRGYLAFAGYSDWGHLCFNTNESRPGNEYPVVLWDHDSPDDVTPIADSFIEMLQLLSASDDKSRQEPIQE</sequence>
<dbReference type="InterPro" id="IPR037883">
    <property type="entry name" value="Knr4/Smi1-like_sf"/>
</dbReference>
<name>A0ABY7LTK5_9BACT</name>
<dbReference type="RefSeq" id="WP_269561766.1">
    <property type="nucleotide sequence ID" value="NZ_CP114767.1"/>
</dbReference>
<dbReference type="InterPro" id="IPR018958">
    <property type="entry name" value="Knr4/Smi1-like_dom"/>
</dbReference>
<evidence type="ECO:0000313" key="2">
    <source>
        <dbReference type="EMBL" id="WBA43729.1"/>
    </source>
</evidence>
<evidence type="ECO:0000259" key="1">
    <source>
        <dbReference type="SMART" id="SM00860"/>
    </source>
</evidence>
<reference evidence="2 3" key="1">
    <citation type="submission" date="2022-12" db="EMBL/GenBank/DDBJ databases">
        <title>Hymenobacter canadensis sp. nov. isolated from lake water of the Cambridge Bay, Canada.</title>
        <authorList>
            <person name="Kim W.H."/>
            <person name="Lee Y.M."/>
        </authorList>
    </citation>
    <scope>NUCLEOTIDE SEQUENCE [LARGE SCALE GENOMIC DNA]</scope>
    <source>
        <strain evidence="2 3">PAMC 29467</strain>
    </source>
</reference>
<dbReference type="Proteomes" id="UP001211005">
    <property type="component" value="Chromosome"/>
</dbReference>
<feature type="domain" description="Knr4/Smi1-like" evidence="1">
    <location>
        <begin position="56"/>
        <end position="177"/>
    </location>
</feature>
<dbReference type="SMART" id="SM00860">
    <property type="entry name" value="SMI1_KNR4"/>
    <property type="match status" value="1"/>
</dbReference>